<dbReference type="Pfam" id="PF13557">
    <property type="entry name" value="Phenol_MetA_deg"/>
    <property type="match status" value="1"/>
</dbReference>
<evidence type="ECO:0000313" key="2">
    <source>
        <dbReference type="Proteomes" id="UP001606099"/>
    </source>
</evidence>
<gene>
    <name evidence="1" type="ORF">ACG0Z6_00930</name>
</gene>
<dbReference type="RefSeq" id="WP_394457933.1">
    <property type="nucleotide sequence ID" value="NZ_JBIGHZ010000001.1"/>
</dbReference>
<protein>
    <submittedName>
        <fullName evidence="1">Transporter</fullName>
    </submittedName>
</protein>
<dbReference type="Proteomes" id="UP001606099">
    <property type="component" value="Unassembled WGS sequence"/>
</dbReference>
<dbReference type="InterPro" id="IPR025737">
    <property type="entry name" value="FApF"/>
</dbReference>
<evidence type="ECO:0000313" key="1">
    <source>
        <dbReference type="EMBL" id="MFG6446798.1"/>
    </source>
</evidence>
<reference evidence="1 2" key="1">
    <citation type="submission" date="2024-08" db="EMBL/GenBank/DDBJ databases">
        <authorList>
            <person name="Lu H."/>
        </authorList>
    </citation>
    <scope>NUCLEOTIDE SEQUENCE [LARGE SCALE GENOMIC DNA]</scope>
    <source>
        <strain evidence="1 2">BYS180W</strain>
    </source>
</reference>
<name>A0ABW7FR54_9BURK</name>
<sequence>MAKASANPVAAMTSVPLQFNWDRGAGLDGRSTQFTLNVQPVIPVSLDPEWNLITRVIVPVLRQPEWVAGQGAASGVGDLVLTAFLSPAKASGLIWGVGPVLVAPSATQKRLGADQWAVGPSVVMLVESGNWSYGSLANHLLRVSGGEGRTKINATFLNPFASYRLGQGWSATLAPEYTYNWEGQAGKKVTFPMVGVVSKVTRIGGQMLSVGVGYKHYLQSPDERPDHGFRLALTFLFPH</sequence>
<accession>A0ABW7FR54</accession>
<organism evidence="1 2">
    <name type="scientific">Roseateles rivi</name>
    <dbReference type="NCBI Taxonomy" id="3299028"/>
    <lineage>
        <taxon>Bacteria</taxon>
        <taxon>Pseudomonadati</taxon>
        <taxon>Pseudomonadota</taxon>
        <taxon>Betaproteobacteria</taxon>
        <taxon>Burkholderiales</taxon>
        <taxon>Sphaerotilaceae</taxon>
        <taxon>Roseateles</taxon>
    </lineage>
</organism>
<comment type="caution">
    <text evidence="1">The sequence shown here is derived from an EMBL/GenBank/DDBJ whole genome shotgun (WGS) entry which is preliminary data.</text>
</comment>
<proteinExistence type="predicted"/>
<dbReference type="EMBL" id="JBIGHZ010000001">
    <property type="protein sequence ID" value="MFG6446798.1"/>
    <property type="molecule type" value="Genomic_DNA"/>
</dbReference>
<keyword evidence="2" id="KW-1185">Reference proteome</keyword>